<sequence length="419" mass="47630">MDLSKKVLNSSAIASWSGFIYQGKVALYHCIQLLIDGEHKAHHLKVETLDDFVIYDSEGKALSLHQVKAKADSNRSGYNKAIVQASEVSASYIDSNTKRWFHVARDLGDFSPYTAMNLQHSRVEFYSYRNGRQYLQLSDVDTELEQAVSDYLTEAELSCSSLQIQYKLGLLYTLLDSKVISAHAKIHNGGELKFHAANKTPITLTEILECLTAEVLDENDERIVLNRFRRNLLERTDKLIEANESTPDLSIVDILSCRDAIAKMNRPTLKRLYFSKKPNLDAITLEGFSHDSVESYMEIIALIDKLIVHQDLPHYHQAQFGTYLPTAIHLKKTNEKLSLTEIQNNVEALRENATVQDVLYEYNNLIVDMKHSPFPLSEASKLTGKFMDISEVDLDKSRLTKIHNVRFISAEDAQEELSD</sequence>
<dbReference type="InterPro" id="IPR046920">
    <property type="entry name" value="ABC-3C_CTD1"/>
</dbReference>
<evidence type="ECO:0000313" key="3">
    <source>
        <dbReference type="EMBL" id="OEG72331.1"/>
    </source>
</evidence>
<feature type="domain" description="ABC-three component systems C-terminal" evidence="2">
    <location>
        <begin position="123"/>
        <end position="369"/>
    </location>
</feature>
<organism evidence="3 4">
    <name type="scientific">Shewanella colwelliana</name>
    <name type="common">Alteromonas colwelliana</name>
    <dbReference type="NCBI Taxonomy" id="23"/>
    <lineage>
        <taxon>Bacteria</taxon>
        <taxon>Pseudomonadati</taxon>
        <taxon>Pseudomonadota</taxon>
        <taxon>Gammaproteobacteria</taxon>
        <taxon>Alteromonadales</taxon>
        <taxon>Shewanellaceae</taxon>
        <taxon>Shewanella</taxon>
    </lineage>
</organism>
<reference evidence="3 4" key="1">
    <citation type="submission" date="2016-07" db="EMBL/GenBank/DDBJ databases">
        <title>Whole-genome of two Shewanella species isolated from a digestive organ of sea cucumber Apostichopus japonicus Selenka 1867.</title>
        <authorList>
            <person name="Hong H.-H."/>
            <person name="Choi H."/>
            <person name="Cheon S."/>
            <person name="Oh J.-S."/>
            <person name="Lee H.-G."/>
            <person name="Park C."/>
        </authorList>
    </citation>
    <scope>NUCLEOTIDE SEQUENCE [LARGE SCALE GENOMIC DNA]</scope>
    <source>
        <strain evidence="3 4">CSB03KR</strain>
    </source>
</reference>
<dbReference type="OrthoDB" id="9149748at2"/>
<dbReference type="STRING" id="23.BEL05_04970"/>
<accession>A0A1E5IP63</accession>
<protein>
    <recommendedName>
        <fullName evidence="5">DUF4297 domain-containing protein</fullName>
    </recommendedName>
</protein>
<evidence type="ECO:0000313" key="4">
    <source>
        <dbReference type="Proteomes" id="UP000095230"/>
    </source>
</evidence>
<dbReference type="Proteomes" id="UP000095230">
    <property type="component" value="Unassembled WGS sequence"/>
</dbReference>
<dbReference type="InterPro" id="IPR025382">
    <property type="entry name" value="Cap4-like_endonuclease_dom"/>
</dbReference>
<evidence type="ECO:0008006" key="5">
    <source>
        <dbReference type="Google" id="ProtNLM"/>
    </source>
</evidence>
<name>A0A1E5IP63_SHECO</name>
<gene>
    <name evidence="3" type="ORF">BEL05_04970</name>
</gene>
<dbReference type="AlphaFoldDB" id="A0A1E5IP63"/>
<comment type="caution">
    <text evidence="3">The sequence shown here is derived from an EMBL/GenBank/DDBJ whole genome shotgun (WGS) entry which is preliminary data.</text>
</comment>
<dbReference type="GO" id="GO:0004518">
    <property type="term" value="F:nuclease activity"/>
    <property type="evidence" value="ECO:0007669"/>
    <property type="project" value="InterPro"/>
</dbReference>
<feature type="domain" description="CD-NTase associated protein 4-like DNA endonuclease" evidence="1">
    <location>
        <begin position="17"/>
        <end position="81"/>
    </location>
</feature>
<dbReference type="Pfam" id="PF14130">
    <property type="entry name" value="Cap4_nuclease"/>
    <property type="match status" value="1"/>
</dbReference>
<proteinExistence type="predicted"/>
<dbReference type="Pfam" id="PF20276">
    <property type="entry name" value="CTD1"/>
    <property type="match status" value="1"/>
</dbReference>
<evidence type="ECO:0000259" key="2">
    <source>
        <dbReference type="Pfam" id="PF20276"/>
    </source>
</evidence>
<evidence type="ECO:0000259" key="1">
    <source>
        <dbReference type="Pfam" id="PF14130"/>
    </source>
</evidence>
<dbReference type="RefSeq" id="WP_069672142.1">
    <property type="nucleotide sequence ID" value="NZ_MCBT01000048.1"/>
</dbReference>
<dbReference type="EMBL" id="MCBT01000048">
    <property type="protein sequence ID" value="OEG72331.1"/>
    <property type="molecule type" value="Genomic_DNA"/>
</dbReference>